<dbReference type="EMBL" id="JAODAN010000007">
    <property type="protein sequence ID" value="KAK1923231.1"/>
    <property type="molecule type" value="Genomic_DNA"/>
</dbReference>
<feature type="compositionally biased region" description="Basic and acidic residues" evidence="1">
    <location>
        <begin position="37"/>
        <end position="46"/>
    </location>
</feature>
<keyword evidence="2" id="KW-1133">Transmembrane helix</keyword>
<dbReference type="AlphaFoldDB" id="A0AAD9FP82"/>
<reference evidence="4" key="1">
    <citation type="submission" date="2023-02" db="EMBL/GenBank/DDBJ databases">
        <title>Identification and recombinant expression of a fungal hydrolase from Papiliotrema laurentii that hydrolyzes apple cutin and clears colloidal polyester polyurethane.</title>
        <authorList>
            <consortium name="DOE Joint Genome Institute"/>
            <person name="Roman V.A."/>
            <person name="Bojanowski C."/>
            <person name="Crable B.R."/>
            <person name="Wagner D.N."/>
            <person name="Hung C.S."/>
            <person name="Nadeau L.J."/>
            <person name="Schratz L."/>
            <person name="Haridas S."/>
            <person name="Pangilinan J."/>
            <person name="Lipzen A."/>
            <person name="Na H."/>
            <person name="Yan M."/>
            <person name="Ng V."/>
            <person name="Grigoriev I.V."/>
            <person name="Spatafora J.W."/>
            <person name="Barlow D."/>
            <person name="Biffinger J."/>
            <person name="Kelley-Loughnane N."/>
            <person name="Varaljay V.A."/>
            <person name="Crookes-Goodson W.J."/>
        </authorList>
    </citation>
    <scope>NUCLEOTIDE SEQUENCE</scope>
    <source>
        <strain evidence="4">5307AH</strain>
    </source>
</reference>
<dbReference type="PANTHER" id="PTHR34814">
    <property type="entry name" value="NITROSOGUANIDINE RESISTANCE PROTEIN SNG1"/>
    <property type="match status" value="1"/>
</dbReference>
<feature type="region of interest" description="Disordered" evidence="1">
    <location>
        <begin position="1"/>
        <end position="96"/>
    </location>
</feature>
<dbReference type="PANTHER" id="PTHR34814:SF1">
    <property type="entry name" value="NITROSOGUANIDINE RESISTANCE PROTEIN SNG1"/>
    <property type="match status" value="1"/>
</dbReference>
<name>A0AAD9FP82_PAPLA</name>
<keyword evidence="2" id="KW-0812">Transmembrane</keyword>
<dbReference type="Pfam" id="PF12051">
    <property type="entry name" value="DUF3533"/>
    <property type="match status" value="1"/>
</dbReference>
<evidence type="ECO:0000256" key="1">
    <source>
        <dbReference type="SAM" id="MobiDB-lite"/>
    </source>
</evidence>
<evidence type="ECO:0000259" key="3">
    <source>
        <dbReference type="Pfam" id="PF12051"/>
    </source>
</evidence>
<feature type="transmembrane region" description="Helical" evidence="2">
    <location>
        <begin position="531"/>
        <end position="553"/>
    </location>
</feature>
<feature type="transmembrane region" description="Helical" evidence="2">
    <location>
        <begin position="374"/>
        <end position="391"/>
    </location>
</feature>
<dbReference type="InterPro" id="IPR053001">
    <property type="entry name" value="MNNG_permease-like"/>
</dbReference>
<gene>
    <name evidence="4" type="ORF">DB88DRAFT_511782</name>
</gene>
<feature type="domain" description="DUF3533" evidence="3">
    <location>
        <begin position="165"/>
        <end position="544"/>
    </location>
</feature>
<keyword evidence="5" id="KW-1185">Reference proteome</keyword>
<accession>A0AAD9FP82</accession>
<dbReference type="Proteomes" id="UP001182556">
    <property type="component" value="Unassembled WGS sequence"/>
</dbReference>
<evidence type="ECO:0000256" key="2">
    <source>
        <dbReference type="SAM" id="Phobius"/>
    </source>
</evidence>
<feature type="transmembrane region" description="Helical" evidence="2">
    <location>
        <begin position="440"/>
        <end position="463"/>
    </location>
</feature>
<feature type="transmembrane region" description="Helical" evidence="2">
    <location>
        <begin position="411"/>
        <end position="428"/>
    </location>
</feature>
<keyword evidence="2" id="KW-0472">Membrane</keyword>
<sequence>MTDAGPLGRRVSAHGVNAGFETDDPRYFTPVAGRSSMSERVDERFSHQPGRLVGMTQSSDLEHLPLPPSESISRSSTARGSGEESLRRQRSKELGSPSLKQLRRAAIAGNAAPEAGGAAPALFAGDHDAESWRDVQVDDKHHIWSDEIAATRRSALKTVLMLFAFITVWLWICLPIFWGSTYSLESFFPNLEVYFVSFDTDPVSFLNGPLTEMAQSQASLPSSTTHLGWSVRPSTDYPNGLGDVRSEVLSQRSWATVVINTNATTAWIEAVQLGDASYDPSGAVTVYLQTARFYQVSLLYIEALVSQNLEQPLSTARAAALRSFISSTEGGATAISSAAAVPQAVGVGFSYTIHDLRPIENGAWAGSAPMEAALIYYVIFAFYVVLFGAMARMKSTLASRLQFRSLMKLRLGWPLLAYFFISLWFTLIERAWQIPFTDYLGSAGFVTLWALNYATIIAAGFALDTMLSLVGVPWLPFFLILWIILNITSSFYPLELLPRFYRFLRWTPFIHNVEGFKIIAYGTDLQHRLGLHFGILFALIGVELICLPLAIFFERWQADRSKLKKQAERDEKG</sequence>
<feature type="compositionally biased region" description="Basic and acidic residues" evidence="1">
    <location>
        <begin position="81"/>
        <end position="93"/>
    </location>
</feature>
<comment type="caution">
    <text evidence="4">The sequence shown here is derived from an EMBL/GenBank/DDBJ whole genome shotgun (WGS) entry which is preliminary data.</text>
</comment>
<feature type="compositionally biased region" description="Polar residues" evidence="1">
    <location>
        <begin position="70"/>
        <end position="79"/>
    </location>
</feature>
<dbReference type="InterPro" id="IPR022703">
    <property type="entry name" value="DUF3533"/>
</dbReference>
<dbReference type="GO" id="GO:0016020">
    <property type="term" value="C:membrane"/>
    <property type="evidence" value="ECO:0007669"/>
    <property type="project" value="TreeGrafter"/>
</dbReference>
<evidence type="ECO:0000313" key="5">
    <source>
        <dbReference type="Proteomes" id="UP001182556"/>
    </source>
</evidence>
<feature type="transmembrane region" description="Helical" evidence="2">
    <location>
        <begin position="475"/>
        <end position="494"/>
    </location>
</feature>
<proteinExistence type="predicted"/>
<evidence type="ECO:0000313" key="4">
    <source>
        <dbReference type="EMBL" id="KAK1923231.1"/>
    </source>
</evidence>
<feature type="transmembrane region" description="Helical" evidence="2">
    <location>
        <begin position="159"/>
        <end position="178"/>
    </location>
</feature>
<protein>
    <recommendedName>
        <fullName evidence="3">DUF3533 domain-containing protein</fullName>
    </recommendedName>
</protein>
<organism evidence="4 5">
    <name type="scientific">Papiliotrema laurentii</name>
    <name type="common">Cryptococcus laurentii</name>
    <dbReference type="NCBI Taxonomy" id="5418"/>
    <lineage>
        <taxon>Eukaryota</taxon>
        <taxon>Fungi</taxon>
        <taxon>Dikarya</taxon>
        <taxon>Basidiomycota</taxon>
        <taxon>Agaricomycotina</taxon>
        <taxon>Tremellomycetes</taxon>
        <taxon>Tremellales</taxon>
        <taxon>Rhynchogastremaceae</taxon>
        <taxon>Papiliotrema</taxon>
    </lineage>
</organism>